<keyword evidence="4 8" id="KW-1133">Transmembrane helix</keyword>
<evidence type="ECO:0000313" key="11">
    <source>
        <dbReference type="Proteomes" id="UP000053612"/>
    </source>
</evidence>
<evidence type="ECO:0000256" key="1">
    <source>
        <dbReference type="ARBA" id="ARBA00004141"/>
    </source>
</evidence>
<dbReference type="Gene3D" id="1.20.120.350">
    <property type="entry name" value="Voltage-gated potassium channels. Chain C"/>
    <property type="match status" value="1"/>
</dbReference>
<proteinExistence type="predicted"/>
<feature type="transmembrane region" description="Helical" evidence="8">
    <location>
        <begin position="135"/>
        <end position="156"/>
    </location>
</feature>
<dbReference type="GO" id="GO:0005249">
    <property type="term" value="F:voltage-gated potassium channel activity"/>
    <property type="evidence" value="ECO:0007669"/>
    <property type="project" value="InterPro"/>
</dbReference>
<protein>
    <submittedName>
        <fullName evidence="10">Potassium voltage-gated channel subfamily KQT possible potassium channel VIC family</fullName>
    </submittedName>
</protein>
<keyword evidence="7 10" id="KW-0407">Ion channel</keyword>
<reference evidence="11" key="1">
    <citation type="submission" date="2015-10" db="EMBL/GenBank/DDBJ databases">
        <title>Draft Genome Sequences of 11 Lactococcus lactis subspecies cremoris strains.</title>
        <authorList>
            <person name="Wels M."/>
            <person name="Backus L."/>
            <person name="Boekhorst J."/>
            <person name="Dijkstra A."/>
            <person name="Beerthuizen M."/>
            <person name="Kelly W."/>
            <person name="Siezen R."/>
            <person name="Bachmann H."/>
            <person name="Van Hijum S."/>
        </authorList>
    </citation>
    <scope>NUCLEOTIDE SEQUENCE [LARGE SCALE GENOMIC DNA]</scope>
    <source>
        <strain evidence="11">LMG9449</strain>
    </source>
</reference>
<evidence type="ECO:0000256" key="2">
    <source>
        <dbReference type="ARBA" id="ARBA00022448"/>
    </source>
</evidence>
<dbReference type="InterPro" id="IPR028325">
    <property type="entry name" value="VG_K_chnl"/>
</dbReference>
<feature type="transmembrane region" description="Helical" evidence="8">
    <location>
        <begin position="15"/>
        <end position="39"/>
    </location>
</feature>
<evidence type="ECO:0000256" key="7">
    <source>
        <dbReference type="ARBA" id="ARBA00023303"/>
    </source>
</evidence>
<dbReference type="PATRIC" id="fig|1360.101.peg.281"/>
<keyword evidence="3 8" id="KW-0812">Transmembrane</keyword>
<keyword evidence="6 8" id="KW-0472">Membrane</keyword>
<feature type="domain" description="Potassium channel" evidence="9">
    <location>
        <begin position="143"/>
        <end position="214"/>
    </location>
</feature>
<feature type="transmembrane region" description="Helical" evidence="8">
    <location>
        <begin position="45"/>
        <end position="63"/>
    </location>
</feature>
<organism evidence="10 11">
    <name type="scientific">Lactococcus lactis subsp. lactis</name>
    <name type="common">Streptococcus lactis</name>
    <dbReference type="NCBI Taxonomy" id="1360"/>
    <lineage>
        <taxon>Bacteria</taxon>
        <taxon>Bacillati</taxon>
        <taxon>Bacillota</taxon>
        <taxon>Bacilli</taxon>
        <taxon>Lactobacillales</taxon>
        <taxon>Streptococcaceae</taxon>
        <taxon>Lactococcus</taxon>
    </lineage>
</organism>
<feature type="transmembrane region" description="Helical" evidence="8">
    <location>
        <begin position="79"/>
        <end position="100"/>
    </location>
</feature>
<keyword evidence="2" id="KW-0813">Transport</keyword>
<comment type="caution">
    <text evidence="10">The sequence shown here is derived from an EMBL/GenBank/DDBJ whole genome shotgun (WGS) entry which is preliminary data.</text>
</comment>
<keyword evidence="5" id="KW-0406">Ion transport</keyword>
<dbReference type="EMBL" id="LKLS01000087">
    <property type="protein sequence ID" value="KSU19572.1"/>
    <property type="molecule type" value="Genomic_DNA"/>
</dbReference>
<evidence type="ECO:0000259" key="9">
    <source>
        <dbReference type="Pfam" id="PF07885"/>
    </source>
</evidence>
<dbReference type="InterPro" id="IPR013099">
    <property type="entry name" value="K_chnl_dom"/>
</dbReference>
<comment type="subcellular location">
    <subcellularLocation>
        <location evidence="1">Membrane</location>
        <topology evidence="1">Multi-pass membrane protein</topology>
    </subcellularLocation>
</comment>
<dbReference type="Gene3D" id="1.10.287.70">
    <property type="match status" value="1"/>
</dbReference>
<dbReference type="InterPro" id="IPR027359">
    <property type="entry name" value="Volt_channel_dom_sf"/>
</dbReference>
<dbReference type="PANTHER" id="PTHR11537:SF254">
    <property type="entry name" value="POTASSIUM VOLTAGE-GATED CHANNEL PROTEIN SHAB"/>
    <property type="match status" value="1"/>
</dbReference>
<dbReference type="RefSeq" id="WP_023163954.1">
    <property type="nucleotide sequence ID" value="NZ_CP126467.1"/>
</dbReference>
<feature type="transmembrane region" description="Helical" evidence="8">
    <location>
        <begin position="189"/>
        <end position="213"/>
    </location>
</feature>
<gene>
    <name evidence="10" type="ORF">LMG9449_0803</name>
</gene>
<accession>A0A0V8AVU8</accession>
<dbReference type="GO" id="GO:0001508">
    <property type="term" value="P:action potential"/>
    <property type="evidence" value="ECO:0007669"/>
    <property type="project" value="TreeGrafter"/>
</dbReference>
<dbReference type="Proteomes" id="UP000053612">
    <property type="component" value="Unassembled WGS sequence"/>
</dbReference>
<dbReference type="AlphaFoldDB" id="A0A0V8AVU8"/>
<dbReference type="Pfam" id="PF07885">
    <property type="entry name" value="Ion_trans_2"/>
    <property type="match status" value="1"/>
</dbReference>
<dbReference type="GO" id="GO:0008076">
    <property type="term" value="C:voltage-gated potassium channel complex"/>
    <property type="evidence" value="ECO:0007669"/>
    <property type="project" value="InterPro"/>
</dbReference>
<evidence type="ECO:0000256" key="8">
    <source>
        <dbReference type="SAM" id="Phobius"/>
    </source>
</evidence>
<name>A0A0V8AVU8_LACLL</name>
<dbReference type="PRINTS" id="PR00169">
    <property type="entry name" value="KCHANNEL"/>
</dbReference>
<evidence type="ECO:0000256" key="5">
    <source>
        <dbReference type="ARBA" id="ARBA00023065"/>
    </source>
</evidence>
<dbReference type="SUPFAM" id="SSF81324">
    <property type="entry name" value="Voltage-gated potassium channels"/>
    <property type="match status" value="1"/>
</dbReference>
<evidence type="ECO:0000313" key="10">
    <source>
        <dbReference type="EMBL" id="KSU19572.1"/>
    </source>
</evidence>
<evidence type="ECO:0000256" key="6">
    <source>
        <dbReference type="ARBA" id="ARBA00023136"/>
    </source>
</evidence>
<evidence type="ECO:0000256" key="3">
    <source>
        <dbReference type="ARBA" id="ARBA00022692"/>
    </source>
</evidence>
<dbReference type="PANTHER" id="PTHR11537">
    <property type="entry name" value="VOLTAGE-GATED POTASSIUM CHANNEL"/>
    <property type="match status" value="1"/>
</dbReference>
<sequence>MIKIDTSKESRWRKVYGVFLIAATIMILLLIGGELFAFIDIDKPPYDWIINTMIFFFTVDYLWRLKRAKKKWKFIKNNIYDLIAILPFSFLFSIVGLTSFISLGQISKFALIGRLIGMFGKFNRSSNRFLNTNSFYQVANIAVAIIMTDSFVFSLFEKISFGDAVWWAIVTTTTVGYGDFYPKTIVGKFAAAILMFLGIGLIGYLTSTITNYFTNDMEQKEKSQELEQISKIESLERKIDLLVNKIETLEGNNRKNK</sequence>
<evidence type="ECO:0000256" key="4">
    <source>
        <dbReference type="ARBA" id="ARBA00022989"/>
    </source>
</evidence>